<feature type="domain" description="Superoxide dismutase copper/zinc binding" evidence="4">
    <location>
        <begin position="67"/>
        <end position="198"/>
    </location>
</feature>
<evidence type="ECO:0000313" key="5">
    <source>
        <dbReference type="EMBL" id="MDT0691620.1"/>
    </source>
</evidence>
<dbReference type="PROSITE" id="PS51257">
    <property type="entry name" value="PROKAR_LIPOPROTEIN"/>
    <property type="match status" value="1"/>
</dbReference>
<comment type="caution">
    <text evidence="5">The sequence shown here is derived from an EMBL/GenBank/DDBJ whole genome shotgun (WGS) entry which is preliminary data.</text>
</comment>
<gene>
    <name evidence="5" type="ORF">RM549_17645</name>
</gene>
<dbReference type="Gene3D" id="2.60.40.200">
    <property type="entry name" value="Superoxide dismutase, copper/zinc binding domain"/>
    <property type="match status" value="1"/>
</dbReference>
<accession>A0ABU3E6N4</accession>
<comment type="catalytic activity">
    <reaction evidence="2">
        <text>2 superoxide + 2 H(+) = H2O2 + O2</text>
        <dbReference type="Rhea" id="RHEA:20696"/>
        <dbReference type="ChEBI" id="CHEBI:15378"/>
        <dbReference type="ChEBI" id="CHEBI:15379"/>
        <dbReference type="ChEBI" id="CHEBI:16240"/>
        <dbReference type="ChEBI" id="CHEBI:18421"/>
        <dbReference type="EC" id="1.15.1.1"/>
    </reaction>
</comment>
<reference evidence="5 6" key="1">
    <citation type="submission" date="2023-09" db="EMBL/GenBank/DDBJ databases">
        <authorList>
            <person name="Rey-Velasco X."/>
        </authorList>
    </citation>
    <scope>NUCLEOTIDE SEQUENCE [LARGE SCALE GENOMIC DNA]</scope>
    <source>
        <strain evidence="5 6">F188</strain>
    </source>
</reference>
<dbReference type="InterPro" id="IPR036423">
    <property type="entry name" value="SOD-like_Cu/Zn_dom_sf"/>
</dbReference>
<comment type="similarity">
    <text evidence="1 2">Belongs to the Cu-Zn superoxide dismutase family.</text>
</comment>
<comment type="cofactor">
    <cofactor evidence="2">
        <name>Cu cation</name>
        <dbReference type="ChEBI" id="CHEBI:23378"/>
    </cofactor>
    <text evidence="2">Binds 1 copper ion per subunit.</text>
</comment>
<organism evidence="5 6">
    <name type="scientific">Autumnicola patrickiae</name>
    <dbReference type="NCBI Taxonomy" id="3075591"/>
    <lineage>
        <taxon>Bacteria</taxon>
        <taxon>Pseudomonadati</taxon>
        <taxon>Bacteroidota</taxon>
        <taxon>Flavobacteriia</taxon>
        <taxon>Flavobacteriales</taxon>
        <taxon>Flavobacteriaceae</taxon>
        <taxon>Autumnicola</taxon>
    </lineage>
</organism>
<keyword evidence="2" id="KW-0479">Metal-binding</keyword>
<evidence type="ECO:0000313" key="6">
    <source>
        <dbReference type="Proteomes" id="UP001261624"/>
    </source>
</evidence>
<comment type="function">
    <text evidence="2">Destroys radicals which are normally produced within the cells and which are toxic to biological systems.</text>
</comment>
<dbReference type="Pfam" id="PF00080">
    <property type="entry name" value="Sod_Cu"/>
    <property type="match status" value="1"/>
</dbReference>
<dbReference type="InterPro" id="IPR001424">
    <property type="entry name" value="SOD_Cu_Zn_dom"/>
</dbReference>
<dbReference type="SUPFAM" id="SSF49329">
    <property type="entry name" value="Cu,Zn superoxide dismutase-like"/>
    <property type="match status" value="1"/>
</dbReference>
<dbReference type="PROSITE" id="PS00332">
    <property type="entry name" value="SOD_CU_ZN_2"/>
    <property type="match status" value="1"/>
</dbReference>
<dbReference type="InterPro" id="IPR018152">
    <property type="entry name" value="SOD_Cu/Zn_BS"/>
</dbReference>
<dbReference type="EC" id="1.15.1.1" evidence="2"/>
<keyword evidence="6" id="KW-1185">Reference proteome</keyword>
<evidence type="ECO:0000256" key="3">
    <source>
        <dbReference type="SAM" id="MobiDB-lite"/>
    </source>
</evidence>
<name>A0ABU3E6N4_9FLAO</name>
<evidence type="ECO:0000256" key="2">
    <source>
        <dbReference type="RuleBase" id="RU000393"/>
    </source>
</evidence>
<protein>
    <recommendedName>
        <fullName evidence="2">Superoxide dismutase [Cu-Zn]</fullName>
        <ecNumber evidence="2">1.15.1.1</ecNumber>
    </recommendedName>
</protein>
<dbReference type="PANTHER" id="PTHR10003">
    <property type="entry name" value="SUPEROXIDE DISMUTASE CU-ZN -RELATED"/>
    <property type="match status" value="1"/>
</dbReference>
<feature type="region of interest" description="Disordered" evidence="3">
    <location>
        <begin position="22"/>
        <end position="51"/>
    </location>
</feature>
<proteinExistence type="inferred from homology"/>
<dbReference type="EMBL" id="JAVRHM010000029">
    <property type="protein sequence ID" value="MDT0691620.1"/>
    <property type="molecule type" value="Genomic_DNA"/>
</dbReference>
<evidence type="ECO:0000256" key="1">
    <source>
        <dbReference type="ARBA" id="ARBA00010457"/>
    </source>
</evidence>
<dbReference type="Proteomes" id="UP001261624">
    <property type="component" value="Unassembled WGS sequence"/>
</dbReference>
<dbReference type="RefSeq" id="WP_311687236.1">
    <property type="nucleotide sequence ID" value="NZ_JAVRHM010000029.1"/>
</dbReference>
<keyword evidence="2" id="KW-0186">Copper</keyword>
<sequence>MKRTSISLLICASVFVFGCKNEGENNETDLETTTGTELTTEQDEMPASEEEKEITVDLEAKSGSNLSGTVTFTEENGEVRMQGTISGLSEGTHAIHLHEKADCSAEDGTSAGGHWNPTNEPHGEWGDSEGYHKGDIGNFQVDSNGEGNVSMSTDQWCIGCDDDNKNIVGKAVVVHDGVDDYTSQPSGDAGTRVGCGEIEM</sequence>
<dbReference type="InterPro" id="IPR024134">
    <property type="entry name" value="SOD_Cu/Zn_/chaperone"/>
</dbReference>
<keyword evidence="2" id="KW-0560">Oxidoreductase</keyword>
<keyword evidence="2" id="KW-0862">Zinc</keyword>
<feature type="compositionally biased region" description="Acidic residues" evidence="3">
    <location>
        <begin position="40"/>
        <end position="51"/>
    </location>
</feature>
<evidence type="ECO:0000259" key="4">
    <source>
        <dbReference type="Pfam" id="PF00080"/>
    </source>
</evidence>
<comment type="cofactor">
    <cofactor evidence="2">
        <name>Zn(2+)</name>
        <dbReference type="ChEBI" id="CHEBI:29105"/>
    </cofactor>
    <text evidence="2">Binds 1 zinc ion per subunit.</text>
</comment>
<dbReference type="CDD" id="cd00305">
    <property type="entry name" value="Cu-Zn_Superoxide_Dismutase"/>
    <property type="match status" value="1"/>
</dbReference>